<evidence type="ECO:0000256" key="13">
    <source>
        <dbReference type="SAM" id="MobiDB-lite"/>
    </source>
</evidence>
<dbReference type="FunFam" id="2.30.22.10:FF:000001">
    <property type="entry name" value="Protein GrpE"/>
    <property type="match status" value="1"/>
</dbReference>
<dbReference type="EMBL" id="PFBO01000127">
    <property type="protein sequence ID" value="PIT90176.1"/>
    <property type="molecule type" value="Genomic_DNA"/>
</dbReference>
<dbReference type="GO" id="GO:0005737">
    <property type="term" value="C:cytoplasm"/>
    <property type="evidence" value="ECO:0007669"/>
    <property type="project" value="UniProtKB-SubCell"/>
</dbReference>
<reference evidence="15" key="1">
    <citation type="submission" date="2017-09" db="EMBL/GenBank/DDBJ databases">
        <title>Depth-based differentiation of microbial function through sediment-hosted aquifers and enrichment of novel symbionts in the deep terrestrial subsurface.</title>
        <authorList>
            <person name="Probst A.J."/>
            <person name="Ladd B."/>
            <person name="Jarett J.K."/>
            <person name="Geller-Mcgrath D.E."/>
            <person name="Sieber C.M.K."/>
            <person name="Emerson J.B."/>
            <person name="Anantharaman K."/>
            <person name="Thomas B.C."/>
            <person name="Malmstrom R."/>
            <person name="Stieglmeier M."/>
            <person name="Klingl A."/>
            <person name="Woyke T."/>
            <person name="Ryan C.M."/>
            <person name="Banfield J.F."/>
        </authorList>
    </citation>
    <scope>NUCLEOTIDE SEQUENCE [LARGE SCALE GENOMIC DNA]</scope>
</reference>
<evidence type="ECO:0000256" key="10">
    <source>
        <dbReference type="HAMAP-Rule" id="MF_01151"/>
    </source>
</evidence>
<comment type="caution">
    <text evidence="14">The sequence shown here is derived from an EMBL/GenBank/DDBJ whole genome shotgun (WGS) entry which is preliminary data.</text>
</comment>
<dbReference type="PRINTS" id="PR00773">
    <property type="entry name" value="GRPEPROTEIN"/>
</dbReference>
<proteinExistence type="inferred from homology"/>
<keyword evidence="5 10" id="KW-0346">Stress response</keyword>
<evidence type="ECO:0000256" key="12">
    <source>
        <dbReference type="SAM" id="Coils"/>
    </source>
</evidence>
<dbReference type="SUPFAM" id="SSF58014">
    <property type="entry name" value="Coiled-coil domain of nucleotide exchange factor GrpE"/>
    <property type="match status" value="1"/>
</dbReference>
<evidence type="ECO:0000256" key="4">
    <source>
        <dbReference type="ARBA" id="ARBA00022490"/>
    </source>
</evidence>
<comment type="function">
    <text evidence="7 10">Participates actively in the response to hyperosmotic and heat shock by preventing the aggregation of stress-denatured proteins, in association with DnaK and GrpE. It is the nucleotide exchange factor for DnaK and may function as a thermosensor. Unfolded proteins bind initially to DnaJ; upon interaction with the DnaJ-bound protein, DnaK hydrolyzes its bound ATP, resulting in the formation of a stable complex. GrpE releases ADP from DnaK; ATP binding to DnaK triggers the release of the substrate protein, thus completing the reaction cycle. Several rounds of ATP-dependent interactions between DnaJ, DnaK and GrpE are required for fully efficient folding.</text>
</comment>
<comment type="similarity">
    <text evidence="2 10 11">Belongs to the GrpE family.</text>
</comment>
<evidence type="ECO:0000256" key="2">
    <source>
        <dbReference type="ARBA" id="ARBA00009054"/>
    </source>
</evidence>
<sequence length="167" mass="19469">MTDQEKLEDELIEEQSEDEEEGLADKCQEYLQGWQRAKADYENLKKETDRKLQEMASYQQAGLLLEVLPIYDHFKMALSHIPEEQQKADWIQGIHHIKKQFENLLNNLGIEEVKTMGQQFNPELHEAIAYEDSDQADNQIIREVKTGYKLKGRLIQPAQVVVAKNNK</sequence>
<dbReference type="AlphaFoldDB" id="A0A2M6WBK9"/>
<evidence type="ECO:0000313" key="15">
    <source>
        <dbReference type="Proteomes" id="UP000230543"/>
    </source>
</evidence>
<dbReference type="Gene3D" id="3.90.20.20">
    <property type="match status" value="1"/>
</dbReference>
<evidence type="ECO:0000313" key="14">
    <source>
        <dbReference type="EMBL" id="PIT90176.1"/>
    </source>
</evidence>
<feature type="compositionally biased region" description="Acidic residues" evidence="13">
    <location>
        <begin position="1"/>
        <end position="22"/>
    </location>
</feature>
<dbReference type="GO" id="GO:0006457">
    <property type="term" value="P:protein folding"/>
    <property type="evidence" value="ECO:0007669"/>
    <property type="project" value="InterPro"/>
</dbReference>
<dbReference type="InterPro" id="IPR013805">
    <property type="entry name" value="GrpE_CC"/>
</dbReference>
<dbReference type="PANTHER" id="PTHR21237">
    <property type="entry name" value="GRPE PROTEIN"/>
    <property type="match status" value="1"/>
</dbReference>
<accession>A0A2M6WBK9</accession>
<dbReference type="InterPro" id="IPR009012">
    <property type="entry name" value="GrpE_head"/>
</dbReference>
<dbReference type="GO" id="GO:0051087">
    <property type="term" value="F:protein-folding chaperone binding"/>
    <property type="evidence" value="ECO:0007669"/>
    <property type="project" value="InterPro"/>
</dbReference>
<comment type="subunit">
    <text evidence="3 10">Homodimer.</text>
</comment>
<evidence type="ECO:0000256" key="5">
    <source>
        <dbReference type="ARBA" id="ARBA00023016"/>
    </source>
</evidence>
<keyword evidence="12" id="KW-0175">Coiled coil</keyword>
<keyword evidence="6 10" id="KW-0143">Chaperone</keyword>
<evidence type="ECO:0000256" key="3">
    <source>
        <dbReference type="ARBA" id="ARBA00011738"/>
    </source>
</evidence>
<evidence type="ECO:0000256" key="1">
    <source>
        <dbReference type="ARBA" id="ARBA00004496"/>
    </source>
</evidence>
<feature type="region of interest" description="Disordered" evidence="13">
    <location>
        <begin position="1"/>
        <end position="23"/>
    </location>
</feature>
<organism evidence="14 15">
    <name type="scientific">Candidatus Komeilibacteria bacterium CG10_big_fil_rev_8_21_14_0_10_41_13</name>
    <dbReference type="NCBI Taxonomy" id="1974476"/>
    <lineage>
        <taxon>Bacteria</taxon>
        <taxon>Candidatus Komeiliibacteriota</taxon>
    </lineage>
</organism>
<evidence type="ECO:0000256" key="8">
    <source>
        <dbReference type="ARBA" id="ARBA00072274"/>
    </source>
</evidence>
<dbReference type="SUPFAM" id="SSF51064">
    <property type="entry name" value="Head domain of nucleotide exchange factor GrpE"/>
    <property type="match status" value="1"/>
</dbReference>
<dbReference type="Proteomes" id="UP000230543">
    <property type="component" value="Unassembled WGS sequence"/>
</dbReference>
<name>A0A2M6WBK9_9BACT</name>
<keyword evidence="4 10" id="KW-0963">Cytoplasm</keyword>
<gene>
    <name evidence="10 14" type="primary">grpE</name>
    <name evidence="14" type="ORF">COU22_03655</name>
</gene>
<evidence type="ECO:0000256" key="6">
    <source>
        <dbReference type="ARBA" id="ARBA00023186"/>
    </source>
</evidence>
<dbReference type="InterPro" id="IPR000740">
    <property type="entry name" value="GrpE"/>
</dbReference>
<dbReference type="PANTHER" id="PTHR21237:SF23">
    <property type="entry name" value="GRPE PROTEIN HOMOLOG, MITOCHONDRIAL"/>
    <property type="match status" value="1"/>
</dbReference>
<protein>
    <recommendedName>
        <fullName evidence="8 10">Protein GrpE</fullName>
    </recommendedName>
    <alternativeName>
        <fullName evidence="9 10">HSP-70 cofactor</fullName>
    </alternativeName>
</protein>
<comment type="subcellular location">
    <subcellularLocation>
        <location evidence="1 10">Cytoplasm</location>
    </subcellularLocation>
</comment>
<evidence type="ECO:0000256" key="11">
    <source>
        <dbReference type="RuleBase" id="RU004478"/>
    </source>
</evidence>
<evidence type="ECO:0000256" key="9">
    <source>
        <dbReference type="ARBA" id="ARBA00076414"/>
    </source>
</evidence>
<evidence type="ECO:0000256" key="7">
    <source>
        <dbReference type="ARBA" id="ARBA00053401"/>
    </source>
</evidence>
<dbReference type="HAMAP" id="MF_01151">
    <property type="entry name" value="GrpE"/>
    <property type="match status" value="1"/>
</dbReference>
<dbReference type="Pfam" id="PF01025">
    <property type="entry name" value="GrpE"/>
    <property type="match status" value="1"/>
</dbReference>
<dbReference type="Gene3D" id="2.30.22.10">
    <property type="entry name" value="Head domain of nucleotide exchange factor GrpE"/>
    <property type="match status" value="1"/>
</dbReference>
<dbReference type="GO" id="GO:0000774">
    <property type="term" value="F:adenyl-nucleotide exchange factor activity"/>
    <property type="evidence" value="ECO:0007669"/>
    <property type="project" value="InterPro"/>
</dbReference>
<dbReference type="GO" id="GO:0042803">
    <property type="term" value="F:protein homodimerization activity"/>
    <property type="evidence" value="ECO:0007669"/>
    <property type="project" value="InterPro"/>
</dbReference>
<dbReference type="GO" id="GO:0051082">
    <property type="term" value="F:unfolded protein binding"/>
    <property type="evidence" value="ECO:0007669"/>
    <property type="project" value="TreeGrafter"/>
</dbReference>
<dbReference type="CDD" id="cd00446">
    <property type="entry name" value="GrpE"/>
    <property type="match status" value="1"/>
</dbReference>
<feature type="coiled-coil region" evidence="12">
    <location>
        <begin position="31"/>
        <end position="61"/>
    </location>
</feature>